<dbReference type="AlphaFoldDB" id="C6LC20"/>
<dbReference type="PANTHER" id="PTHR34610">
    <property type="entry name" value="SSL7007 PROTEIN"/>
    <property type="match status" value="1"/>
</dbReference>
<evidence type="ECO:0000313" key="2">
    <source>
        <dbReference type="EMBL" id="EET61973.1"/>
    </source>
</evidence>
<name>C6LC20_9FIRM</name>
<dbReference type="Proteomes" id="UP000005561">
    <property type="component" value="Unassembled WGS sequence"/>
</dbReference>
<dbReference type="RefSeq" id="WP_006860962.1">
    <property type="nucleotide sequence ID" value="NZ_ACCL02000004.1"/>
</dbReference>
<dbReference type="SMART" id="SM00670">
    <property type="entry name" value="PINc"/>
    <property type="match status" value="1"/>
</dbReference>
<reference evidence="2" key="1">
    <citation type="submission" date="2009-07" db="EMBL/GenBank/DDBJ databases">
        <authorList>
            <person name="Weinstock G."/>
            <person name="Sodergren E."/>
            <person name="Clifton S."/>
            <person name="Fulton L."/>
            <person name="Fulton B."/>
            <person name="Courtney L."/>
            <person name="Fronick C."/>
            <person name="Harrison M."/>
            <person name="Strong C."/>
            <person name="Farmer C."/>
            <person name="Delahaunty K."/>
            <person name="Markovic C."/>
            <person name="Hall O."/>
            <person name="Minx P."/>
            <person name="Tomlinson C."/>
            <person name="Mitreva M."/>
            <person name="Nelson J."/>
            <person name="Hou S."/>
            <person name="Wollam A."/>
            <person name="Pepin K.H."/>
            <person name="Johnson M."/>
            <person name="Bhonagiri V."/>
            <person name="Nash W.E."/>
            <person name="Warren W."/>
            <person name="Chinwalla A."/>
            <person name="Mardis E.R."/>
            <person name="Wilson R.K."/>
        </authorList>
    </citation>
    <scope>NUCLEOTIDE SEQUENCE [LARGE SCALE GENOMIC DNA]</scope>
    <source>
        <strain evidence="2">DSM 14469</strain>
    </source>
</reference>
<dbReference type="NCBIfam" id="TIGR00305">
    <property type="entry name" value="putative toxin-antitoxin system toxin component, PIN family"/>
    <property type="match status" value="1"/>
</dbReference>
<dbReference type="STRING" id="168384.SAMN05660368_00488"/>
<dbReference type="Pfam" id="PF13470">
    <property type="entry name" value="PIN_3"/>
    <property type="match status" value="1"/>
</dbReference>
<organism evidence="2 3">
    <name type="scientific">Marvinbryantia formatexigens DSM 14469</name>
    <dbReference type="NCBI Taxonomy" id="478749"/>
    <lineage>
        <taxon>Bacteria</taxon>
        <taxon>Bacillati</taxon>
        <taxon>Bacillota</taxon>
        <taxon>Clostridia</taxon>
        <taxon>Lachnospirales</taxon>
        <taxon>Lachnospiraceae</taxon>
        <taxon>Marvinbryantia</taxon>
    </lineage>
</organism>
<dbReference type="SUPFAM" id="SSF88723">
    <property type="entry name" value="PIN domain-like"/>
    <property type="match status" value="1"/>
</dbReference>
<feature type="domain" description="PIN" evidence="1">
    <location>
        <begin position="1"/>
        <end position="110"/>
    </location>
</feature>
<proteinExistence type="predicted"/>
<sequence length="132" mass="14905">MRILVDTNILFSALVFPHSKPARALLYAAENHEIVLCDRNIMELRDILKRKAPKFLPDAEVLLAEMSYELIPAVDHAEKLIRDAKDQPILNAAIVSDVDIILTGDKDFLSLEMEHPKCMTVAQFFESEGAEE</sequence>
<keyword evidence="3" id="KW-1185">Reference proteome</keyword>
<gene>
    <name evidence="2" type="ORF">BRYFOR_06167</name>
</gene>
<evidence type="ECO:0000313" key="3">
    <source>
        <dbReference type="Proteomes" id="UP000005561"/>
    </source>
</evidence>
<evidence type="ECO:0000259" key="1">
    <source>
        <dbReference type="SMART" id="SM00670"/>
    </source>
</evidence>
<dbReference type="InterPro" id="IPR002716">
    <property type="entry name" value="PIN_dom"/>
</dbReference>
<dbReference type="OrthoDB" id="335825at2"/>
<dbReference type="EMBL" id="ACCL02000004">
    <property type="protein sequence ID" value="EET61973.1"/>
    <property type="molecule type" value="Genomic_DNA"/>
</dbReference>
<dbReference type="eggNOG" id="COG1569">
    <property type="taxonomic scope" value="Bacteria"/>
</dbReference>
<dbReference type="InterPro" id="IPR002850">
    <property type="entry name" value="PIN_toxin-like"/>
</dbReference>
<accession>C6LC20</accession>
<dbReference type="InterPro" id="IPR029060">
    <property type="entry name" value="PIN-like_dom_sf"/>
</dbReference>
<protein>
    <submittedName>
        <fullName evidence="2">Toxin-antitoxin system toxin component, PIN family</fullName>
    </submittedName>
</protein>
<dbReference type="PANTHER" id="PTHR34610:SF4">
    <property type="entry name" value="SLL8027 PROTEIN"/>
    <property type="match status" value="1"/>
</dbReference>
<comment type="caution">
    <text evidence="2">The sequence shown here is derived from an EMBL/GenBank/DDBJ whole genome shotgun (WGS) entry which is preliminary data.</text>
</comment>